<evidence type="ECO:0000313" key="1">
    <source>
        <dbReference type="EMBL" id="QJA62039.1"/>
    </source>
</evidence>
<gene>
    <name evidence="2" type="ORF">MM415A01884_0007</name>
    <name evidence="1" type="ORF">MM415B00831_0015</name>
</gene>
<protein>
    <submittedName>
        <fullName evidence="2">Uncharacterized protein</fullName>
    </submittedName>
</protein>
<sequence>MEPMTMEEIADEIEVFCEKGRKLFKFLIRYTNAGTDRFLHTESKPYPSFNMVVYARKNRLGGVVGVGRMEPYFRSGKFLRGRFERDWAKPETTTI</sequence>
<evidence type="ECO:0000313" key="2">
    <source>
        <dbReference type="EMBL" id="QJA75018.1"/>
    </source>
</evidence>
<organism evidence="2">
    <name type="scientific">viral metagenome</name>
    <dbReference type="NCBI Taxonomy" id="1070528"/>
    <lineage>
        <taxon>unclassified sequences</taxon>
        <taxon>metagenomes</taxon>
        <taxon>organismal metagenomes</taxon>
    </lineage>
</organism>
<reference evidence="2" key="1">
    <citation type="submission" date="2020-03" db="EMBL/GenBank/DDBJ databases">
        <title>The deep terrestrial virosphere.</title>
        <authorList>
            <person name="Holmfeldt K."/>
            <person name="Nilsson E."/>
            <person name="Simone D."/>
            <person name="Lopez-Fernandez M."/>
            <person name="Wu X."/>
            <person name="de Brujin I."/>
            <person name="Lundin D."/>
            <person name="Andersson A."/>
            <person name="Bertilsson S."/>
            <person name="Dopson M."/>
        </authorList>
    </citation>
    <scope>NUCLEOTIDE SEQUENCE</scope>
    <source>
        <strain evidence="2">MM415A01884</strain>
        <strain evidence="1">MM415B00831</strain>
    </source>
</reference>
<accession>A0A6M3JZT6</accession>
<dbReference type="EMBL" id="MT141460">
    <property type="protein sequence ID" value="QJA62039.1"/>
    <property type="molecule type" value="Genomic_DNA"/>
</dbReference>
<proteinExistence type="predicted"/>
<dbReference type="EMBL" id="MT142135">
    <property type="protein sequence ID" value="QJA75018.1"/>
    <property type="molecule type" value="Genomic_DNA"/>
</dbReference>
<dbReference type="AlphaFoldDB" id="A0A6M3JZT6"/>
<name>A0A6M3JZT6_9ZZZZ</name>